<evidence type="ECO:0000256" key="9">
    <source>
        <dbReference type="ARBA" id="ARBA00022857"/>
    </source>
</evidence>
<dbReference type="PROSITE" id="PS51747">
    <property type="entry name" value="CYT_DCMP_DEAMINASES_2"/>
    <property type="match status" value="1"/>
</dbReference>
<proteinExistence type="inferred from homology"/>
<comment type="cofactor">
    <cofactor evidence="12">
        <name>Zn(2+)</name>
        <dbReference type="ChEBI" id="CHEBI:29105"/>
    </cofactor>
    <text evidence="12">Binds 1 zinc ion.</text>
</comment>
<comment type="catalytic activity">
    <reaction evidence="12">
        <text>2,5-diamino-6-hydroxy-4-(5-phosphoribosylamino)-pyrimidine + H2O + H(+) = 5-amino-6-(5-phospho-D-ribosylamino)uracil + NH4(+)</text>
        <dbReference type="Rhea" id="RHEA:21868"/>
        <dbReference type="ChEBI" id="CHEBI:15377"/>
        <dbReference type="ChEBI" id="CHEBI:15378"/>
        <dbReference type="ChEBI" id="CHEBI:28938"/>
        <dbReference type="ChEBI" id="CHEBI:58453"/>
        <dbReference type="ChEBI" id="CHEBI:58614"/>
        <dbReference type="EC" id="3.5.4.26"/>
    </reaction>
</comment>
<dbReference type="PANTHER" id="PTHR38011:SF7">
    <property type="entry name" value="2,5-DIAMINO-6-RIBOSYLAMINO-4(3H)-PYRIMIDINONE 5'-PHOSPHATE REDUCTASE"/>
    <property type="match status" value="1"/>
</dbReference>
<comment type="similarity">
    <text evidence="5 12">In the C-terminal section; belongs to the HTP reductase family.</text>
</comment>
<evidence type="ECO:0000256" key="3">
    <source>
        <dbReference type="ARBA" id="ARBA00004910"/>
    </source>
</evidence>
<dbReference type="SUPFAM" id="SSF53597">
    <property type="entry name" value="Dihydrofolate reductase-like"/>
    <property type="match status" value="1"/>
</dbReference>
<dbReference type="CDD" id="cd01284">
    <property type="entry name" value="Riboflavin_deaminase-reductase"/>
    <property type="match status" value="1"/>
</dbReference>
<comment type="pathway">
    <text evidence="3 12">Cofactor biosynthesis; riboflavin biosynthesis; 5-amino-6-(D-ribitylamino)uracil from GTP: step 3/4.</text>
</comment>
<keyword evidence="10 12" id="KW-0560">Oxidoreductase</keyword>
<keyword evidence="9 12" id="KW-0521">NADP</keyword>
<dbReference type="Pfam" id="PF01872">
    <property type="entry name" value="RibD_C"/>
    <property type="match status" value="1"/>
</dbReference>
<gene>
    <name evidence="14" type="primary">ribD</name>
    <name evidence="14" type="ORF">DESUT3_18330</name>
</gene>
<dbReference type="InterPro" id="IPR002734">
    <property type="entry name" value="RibDG_C"/>
</dbReference>
<evidence type="ECO:0000256" key="11">
    <source>
        <dbReference type="ARBA" id="ARBA00023268"/>
    </source>
</evidence>
<evidence type="ECO:0000256" key="1">
    <source>
        <dbReference type="ARBA" id="ARBA00002151"/>
    </source>
</evidence>
<organism evidence="14 15">
    <name type="scientific">Desulfuromonas versatilis</name>
    <dbReference type="NCBI Taxonomy" id="2802975"/>
    <lineage>
        <taxon>Bacteria</taxon>
        <taxon>Pseudomonadati</taxon>
        <taxon>Thermodesulfobacteriota</taxon>
        <taxon>Desulfuromonadia</taxon>
        <taxon>Desulfuromonadales</taxon>
        <taxon>Desulfuromonadaceae</taxon>
        <taxon>Desulfuromonas</taxon>
    </lineage>
</organism>
<keyword evidence="8 12" id="KW-0862">Zinc</keyword>
<keyword evidence="11" id="KW-0511">Multifunctional enzyme</keyword>
<dbReference type="Proteomes" id="UP001319827">
    <property type="component" value="Chromosome"/>
</dbReference>
<reference evidence="14 15" key="1">
    <citation type="journal article" date="2016" name="C (Basel)">
        <title>Selective Growth of and Electricity Production by Marine Exoelectrogenic Bacteria in Self-Aggregated Hydrogel of Microbially Reduced Graphene Oxide.</title>
        <authorList>
            <person name="Yoshida N."/>
            <person name="Goto Y."/>
            <person name="Miyata Y."/>
        </authorList>
    </citation>
    <scope>NUCLEOTIDE SEQUENCE [LARGE SCALE GENOMIC DNA]</scope>
    <source>
        <strain evidence="14 15">NIT-T3</strain>
    </source>
</reference>
<dbReference type="EC" id="3.5.4.26" evidence="12"/>
<dbReference type="InterPro" id="IPR016192">
    <property type="entry name" value="APOBEC/CMP_deaminase_Zn-bd"/>
</dbReference>
<dbReference type="PROSITE" id="PS00903">
    <property type="entry name" value="CYT_DCMP_DEAMINASES_1"/>
    <property type="match status" value="1"/>
</dbReference>
<dbReference type="InterPro" id="IPR016193">
    <property type="entry name" value="Cytidine_deaminase-like"/>
</dbReference>
<protein>
    <recommendedName>
        <fullName evidence="12">Riboflavin biosynthesis protein RibD</fullName>
    </recommendedName>
    <domain>
        <recommendedName>
            <fullName evidence="12">Diaminohydroxyphosphoribosylaminopyrimidine deaminase</fullName>
            <shortName evidence="12">DRAP deaminase</shortName>
            <ecNumber evidence="12">3.5.4.26</ecNumber>
        </recommendedName>
        <alternativeName>
            <fullName evidence="12">Riboflavin-specific deaminase</fullName>
        </alternativeName>
    </domain>
    <domain>
        <recommendedName>
            <fullName evidence="12">5-amino-6-(5-phosphoribosylamino)uracil reductase</fullName>
            <ecNumber evidence="12">1.1.1.193</ecNumber>
        </recommendedName>
        <alternativeName>
            <fullName evidence="12">HTP reductase</fullName>
        </alternativeName>
    </domain>
</protein>
<dbReference type="EC" id="1.1.1.193" evidence="12"/>
<dbReference type="InterPro" id="IPR002125">
    <property type="entry name" value="CMP_dCMP_dom"/>
</dbReference>
<evidence type="ECO:0000256" key="10">
    <source>
        <dbReference type="ARBA" id="ARBA00023002"/>
    </source>
</evidence>
<evidence type="ECO:0000256" key="6">
    <source>
        <dbReference type="ARBA" id="ARBA00022619"/>
    </source>
</evidence>
<evidence type="ECO:0000313" key="14">
    <source>
        <dbReference type="EMBL" id="BCR04764.1"/>
    </source>
</evidence>
<dbReference type="SUPFAM" id="SSF53927">
    <property type="entry name" value="Cytidine deaminase-like"/>
    <property type="match status" value="1"/>
</dbReference>
<dbReference type="PANTHER" id="PTHR38011">
    <property type="entry name" value="DIHYDROFOLATE REDUCTASE FAMILY PROTEIN (AFU_ORTHOLOGUE AFUA_8G06820)"/>
    <property type="match status" value="1"/>
</dbReference>
<dbReference type="NCBIfam" id="TIGR00326">
    <property type="entry name" value="eubact_ribD"/>
    <property type="match status" value="1"/>
</dbReference>
<evidence type="ECO:0000256" key="4">
    <source>
        <dbReference type="ARBA" id="ARBA00005259"/>
    </source>
</evidence>
<dbReference type="RefSeq" id="WP_318836018.1">
    <property type="nucleotide sequence ID" value="NZ_AP024355.1"/>
</dbReference>
<keyword evidence="12" id="KW-0378">Hydrolase</keyword>
<comment type="similarity">
    <text evidence="4 12">In the N-terminal section; belongs to the cytidine and deoxycytidylate deaminase family.</text>
</comment>
<evidence type="ECO:0000256" key="12">
    <source>
        <dbReference type="PIRNR" id="PIRNR006769"/>
    </source>
</evidence>
<reference evidence="14 15" key="2">
    <citation type="journal article" date="2021" name="Int. J. Syst. Evol. Microbiol.">
        <title>Isolation and Polyphasic Characterization of Desulfuromonas versatilis sp. Nov., an Electrogenic Bacteria Capable of Versatile Metabolism Isolated from a Graphene Oxide-Reducing Enrichment Culture.</title>
        <authorList>
            <person name="Xie L."/>
            <person name="Yoshida N."/>
            <person name="Ishii S."/>
            <person name="Meng L."/>
        </authorList>
    </citation>
    <scope>NUCLEOTIDE SEQUENCE [LARGE SCALE GENOMIC DNA]</scope>
    <source>
        <strain evidence="14 15">NIT-T3</strain>
    </source>
</reference>
<dbReference type="Pfam" id="PF00383">
    <property type="entry name" value="dCMP_cyt_deam_1"/>
    <property type="match status" value="1"/>
</dbReference>
<dbReference type="PIRSF" id="PIRSF006769">
    <property type="entry name" value="RibD"/>
    <property type="match status" value="1"/>
</dbReference>
<dbReference type="InterPro" id="IPR011549">
    <property type="entry name" value="RibD_C"/>
</dbReference>
<keyword evidence="7 12" id="KW-0479">Metal-binding</keyword>
<comment type="pathway">
    <text evidence="2 12">Cofactor biosynthesis; riboflavin biosynthesis; 5-amino-6-(D-ribitylamino)uracil from GTP: step 2/4.</text>
</comment>
<comment type="function">
    <text evidence="1 12">Converts 2,5-diamino-6-(ribosylamino)-4(3h)-pyrimidinone 5'-phosphate into 5-amino-6-(ribosylamino)-2,4(1h,3h)-pyrimidinedione 5'-phosphate.</text>
</comment>
<dbReference type="EMBL" id="AP024355">
    <property type="protein sequence ID" value="BCR04764.1"/>
    <property type="molecule type" value="Genomic_DNA"/>
</dbReference>
<evidence type="ECO:0000256" key="8">
    <source>
        <dbReference type="ARBA" id="ARBA00022833"/>
    </source>
</evidence>
<evidence type="ECO:0000256" key="2">
    <source>
        <dbReference type="ARBA" id="ARBA00004882"/>
    </source>
</evidence>
<evidence type="ECO:0000256" key="5">
    <source>
        <dbReference type="ARBA" id="ARBA00007417"/>
    </source>
</evidence>
<name>A0ABM8HS15_9BACT</name>
<feature type="domain" description="CMP/dCMP-type deaminase" evidence="13">
    <location>
        <begin position="2"/>
        <end position="124"/>
    </location>
</feature>
<keyword evidence="15" id="KW-1185">Reference proteome</keyword>
<evidence type="ECO:0000259" key="13">
    <source>
        <dbReference type="PROSITE" id="PS51747"/>
    </source>
</evidence>
<keyword evidence="6 12" id="KW-0686">Riboflavin biosynthesis</keyword>
<dbReference type="InterPro" id="IPR050765">
    <property type="entry name" value="Riboflavin_Biosynth_HTPR"/>
</dbReference>
<dbReference type="Gene3D" id="3.40.140.10">
    <property type="entry name" value="Cytidine Deaminase, domain 2"/>
    <property type="match status" value="1"/>
</dbReference>
<comment type="catalytic activity">
    <reaction evidence="12">
        <text>5-amino-6-(5-phospho-D-ribitylamino)uracil + NADP(+) = 5-amino-6-(5-phospho-D-ribosylamino)uracil + NADPH + H(+)</text>
        <dbReference type="Rhea" id="RHEA:17845"/>
        <dbReference type="ChEBI" id="CHEBI:15378"/>
        <dbReference type="ChEBI" id="CHEBI:57783"/>
        <dbReference type="ChEBI" id="CHEBI:58349"/>
        <dbReference type="ChEBI" id="CHEBI:58421"/>
        <dbReference type="ChEBI" id="CHEBI:58453"/>
        <dbReference type="EC" id="1.1.1.193"/>
    </reaction>
</comment>
<evidence type="ECO:0000313" key="15">
    <source>
        <dbReference type="Proteomes" id="UP001319827"/>
    </source>
</evidence>
<dbReference type="NCBIfam" id="TIGR00227">
    <property type="entry name" value="ribD_Cterm"/>
    <property type="match status" value="1"/>
</dbReference>
<sequence length="369" mass="39041">MPSTESFMRLALDLARRGEGRTRPNPAVGALIVRDGQVVGEGFHPQAGQPHAEIFALRQAGDLARGADLYVTLEPCSHHGRTGPCAAAVIAGGLARVFVGTRDPNPLVSGRGIEMLRSAGIEVTTGILESECRRLIAPFAKHVTSGRPYLILKSAMTLDGNTATRSGDSQWISNEQSRLFVHRLRDRVDAIMVGIGTVLRDDPRLTTRLPEGGRDPLRVVVDGRLRIPEDAAMLRLESAAATLIATTAEAPAEKVARLRAGGADVLVVPGKDGRVGLAELMRELGARGIQSLLLEGGATLNAAALEAGLVDRVMLFVAPKLLGGFGGKGIFAGAGVERLAEARLLEDLRVTRFGDDILVEGEVRPCSPG</sequence>
<evidence type="ECO:0000256" key="7">
    <source>
        <dbReference type="ARBA" id="ARBA00022723"/>
    </source>
</evidence>
<dbReference type="Gene3D" id="3.40.430.10">
    <property type="entry name" value="Dihydrofolate Reductase, subunit A"/>
    <property type="match status" value="1"/>
</dbReference>
<accession>A0ABM8HS15</accession>
<dbReference type="InterPro" id="IPR024072">
    <property type="entry name" value="DHFR-like_dom_sf"/>
</dbReference>
<dbReference type="InterPro" id="IPR004794">
    <property type="entry name" value="Eubact_RibD"/>
</dbReference>